<feature type="region of interest" description="Disordered" evidence="5">
    <location>
        <begin position="339"/>
        <end position="368"/>
    </location>
</feature>
<dbReference type="PROSITE" id="PS50011">
    <property type="entry name" value="PROTEIN_KINASE_DOM"/>
    <property type="match status" value="1"/>
</dbReference>
<feature type="domain" description="Protein kinase" evidence="6">
    <location>
        <begin position="23"/>
        <end position="251"/>
    </location>
</feature>
<dbReference type="PANTHER" id="PTHR43289:SF34">
    <property type="entry name" value="SERINE_THREONINE-PROTEIN KINASE YBDM-RELATED"/>
    <property type="match status" value="1"/>
</dbReference>
<reference evidence="7" key="1">
    <citation type="journal article" date="2014" name="Int. J. Syst. Evol. Microbiol.">
        <title>Complete genome sequence of Corynebacterium casei LMG S-19264T (=DSM 44701T), isolated from a smear-ripened cheese.</title>
        <authorList>
            <consortium name="US DOE Joint Genome Institute (JGI-PGF)"/>
            <person name="Walter F."/>
            <person name="Albersmeier A."/>
            <person name="Kalinowski J."/>
            <person name="Ruckert C."/>
        </authorList>
    </citation>
    <scope>NUCLEOTIDE SEQUENCE</scope>
    <source>
        <strain evidence="7">CGMCC 4.7430</strain>
    </source>
</reference>
<feature type="compositionally biased region" description="Polar residues" evidence="5">
    <location>
        <begin position="518"/>
        <end position="534"/>
    </location>
</feature>
<keyword evidence="2" id="KW-0547">Nucleotide-binding</keyword>
<evidence type="ECO:0000256" key="3">
    <source>
        <dbReference type="ARBA" id="ARBA00022777"/>
    </source>
</evidence>
<organism evidence="7 8">
    <name type="scientific">Nonomuraea glycinis</name>
    <dbReference type="NCBI Taxonomy" id="2047744"/>
    <lineage>
        <taxon>Bacteria</taxon>
        <taxon>Bacillati</taxon>
        <taxon>Actinomycetota</taxon>
        <taxon>Actinomycetes</taxon>
        <taxon>Streptosporangiales</taxon>
        <taxon>Streptosporangiaceae</taxon>
        <taxon>Nonomuraea</taxon>
    </lineage>
</organism>
<dbReference type="GO" id="GO:0005524">
    <property type="term" value="F:ATP binding"/>
    <property type="evidence" value="ECO:0007669"/>
    <property type="project" value="UniProtKB-KW"/>
</dbReference>
<evidence type="ECO:0000313" key="7">
    <source>
        <dbReference type="EMBL" id="GGP17441.1"/>
    </source>
</evidence>
<keyword evidence="8" id="KW-1185">Reference proteome</keyword>
<dbReference type="Pfam" id="PF00069">
    <property type="entry name" value="Pkinase"/>
    <property type="match status" value="1"/>
</dbReference>
<dbReference type="SUPFAM" id="SSF56112">
    <property type="entry name" value="Protein kinase-like (PK-like)"/>
    <property type="match status" value="1"/>
</dbReference>
<evidence type="ECO:0000256" key="1">
    <source>
        <dbReference type="ARBA" id="ARBA00022679"/>
    </source>
</evidence>
<dbReference type="AlphaFoldDB" id="A0A918EBI0"/>
<evidence type="ECO:0000256" key="4">
    <source>
        <dbReference type="ARBA" id="ARBA00022840"/>
    </source>
</evidence>
<accession>A0A918EBI0</accession>
<dbReference type="InterPro" id="IPR000719">
    <property type="entry name" value="Prot_kinase_dom"/>
</dbReference>
<keyword evidence="1" id="KW-0808">Transferase</keyword>
<keyword evidence="3" id="KW-0418">Kinase</keyword>
<feature type="region of interest" description="Disordered" evidence="5">
    <location>
        <begin position="405"/>
        <end position="428"/>
    </location>
</feature>
<feature type="compositionally biased region" description="Low complexity" evidence="5">
    <location>
        <begin position="492"/>
        <end position="504"/>
    </location>
</feature>
<feature type="compositionally biased region" description="Pro residues" evidence="5">
    <location>
        <begin position="357"/>
        <end position="368"/>
    </location>
</feature>
<dbReference type="Proteomes" id="UP000660745">
    <property type="component" value="Unassembled WGS sequence"/>
</dbReference>
<evidence type="ECO:0000256" key="5">
    <source>
        <dbReference type="SAM" id="MobiDB-lite"/>
    </source>
</evidence>
<feature type="compositionally biased region" description="Pro residues" evidence="5">
    <location>
        <begin position="634"/>
        <end position="645"/>
    </location>
</feature>
<evidence type="ECO:0000256" key="2">
    <source>
        <dbReference type="ARBA" id="ARBA00022741"/>
    </source>
</evidence>
<sequence>MVSAERFGMHPLRPGDPERIGAFGVVGLLAEGPRGEIFLGRESDDAPLLAIKLLSPEPDRVADAPVPQLDAQRISSSYVARVLDAGYLGDRPYVVREHVEGRSLAEVVADDGPLSGDALERVAVGVLTALSAIHLAGLSHRALSPHNVILGADGPRVTDAALGDPAGEVAFQAPEQLHGLQYGPYADVFAWAATITFAGTGKAPFADRDAVLNGEPEVDIEAQPMRGVLLSALAKETARRPTVYSALMQVLGDTGPPSVPPPAAAQTVIEGVPVQGGPPQGFLGDRPALAAPVPDAIGPAPMVPPQSSWTQGPPMDQHPPMQGPPVQGPPVYGPAVQGPPVQGPPMQGPVLPGSPMQGPPMQGPPMQEPPMQGPVVPGSPMQGPPLQGPVVQGPPMQGAAMHGMAVPSGPQQAEEPMWGPPDPDRQQHQQPYHQIRLEAMPNGQPAQKPRRRVPLALIAGVGVIAVLSGVGLWGASEYVQFQQVNSSSAAEAGVGSGKESASAEPTAGPEDTLPMGETPQTEVTPPWAVTTSPDESGVGPLVLPTEWPSDAPTGQVPDLTTAPTSPAAIPTQPVVVPTPTVTTTKRAATTKQPTKPAATVTKTVQPTKTPTKTPTQKPTQQPKPTPTKTTAQPKPTPTKTTPPPAEAKNPYTPAQVCGSGYNVQRFQSFAGGVTYQLWSDSAGQNCVVTMKTLNVGKKTAVSATLEVQGGGSKTDSGSFEYYAGPVKLPAKGKCVRFSGSSTTGSTSADWASCG</sequence>
<feature type="compositionally biased region" description="Low complexity" evidence="5">
    <location>
        <begin position="560"/>
        <end position="633"/>
    </location>
</feature>
<evidence type="ECO:0000313" key="8">
    <source>
        <dbReference type="Proteomes" id="UP000660745"/>
    </source>
</evidence>
<dbReference type="Gene3D" id="1.10.510.10">
    <property type="entry name" value="Transferase(Phosphotransferase) domain 1"/>
    <property type="match status" value="1"/>
</dbReference>
<keyword evidence="4" id="KW-0067">ATP-binding</keyword>
<dbReference type="GO" id="GO:0004674">
    <property type="term" value="F:protein serine/threonine kinase activity"/>
    <property type="evidence" value="ECO:0007669"/>
    <property type="project" value="TreeGrafter"/>
</dbReference>
<comment type="caution">
    <text evidence="7">The sequence shown here is derived from an EMBL/GenBank/DDBJ whole genome shotgun (WGS) entry which is preliminary data.</text>
</comment>
<protein>
    <recommendedName>
        <fullName evidence="6">Protein kinase domain-containing protein</fullName>
    </recommendedName>
</protein>
<dbReference type="PANTHER" id="PTHR43289">
    <property type="entry name" value="MITOGEN-ACTIVATED PROTEIN KINASE KINASE KINASE 20-RELATED"/>
    <property type="match status" value="1"/>
</dbReference>
<dbReference type="SMART" id="SM00220">
    <property type="entry name" value="S_TKc"/>
    <property type="match status" value="1"/>
</dbReference>
<gene>
    <name evidence="7" type="ORF">GCM10012278_85660</name>
</gene>
<dbReference type="InterPro" id="IPR011009">
    <property type="entry name" value="Kinase-like_dom_sf"/>
</dbReference>
<dbReference type="EMBL" id="BMNK01000024">
    <property type="protein sequence ID" value="GGP17441.1"/>
    <property type="molecule type" value="Genomic_DNA"/>
</dbReference>
<feature type="region of interest" description="Disordered" evidence="5">
    <location>
        <begin position="492"/>
        <end position="653"/>
    </location>
</feature>
<proteinExistence type="predicted"/>
<evidence type="ECO:0000259" key="6">
    <source>
        <dbReference type="PROSITE" id="PS50011"/>
    </source>
</evidence>
<name>A0A918EBI0_9ACTN</name>
<reference evidence="7" key="2">
    <citation type="submission" date="2020-09" db="EMBL/GenBank/DDBJ databases">
        <authorList>
            <person name="Sun Q."/>
            <person name="Zhou Y."/>
        </authorList>
    </citation>
    <scope>NUCLEOTIDE SEQUENCE</scope>
    <source>
        <strain evidence="7">CGMCC 4.7430</strain>
    </source>
</reference>